<evidence type="ECO:0000313" key="1">
    <source>
        <dbReference type="EMBL" id="QSB17367.1"/>
    </source>
</evidence>
<evidence type="ECO:0000313" key="2">
    <source>
        <dbReference type="Proteomes" id="UP000662857"/>
    </source>
</evidence>
<keyword evidence="2" id="KW-1185">Reference proteome</keyword>
<gene>
    <name evidence="1" type="ORF">JQS43_16080</name>
</gene>
<reference evidence="1" key="1">
    <citation type="submission" date="2021-02" db="EMBL/GenBank/DDBJ databases">
        <title>Natrosporangium hydrolyticum gen. nov., sp. nov, a haloalkaliphilic actinobacterium from a soda solonchak soil.</title>
        <authorList>
            <person name="Sorokin D.Y."/>
            <person name="Khijniak T.V."/>
            <person name="Zakharycheva A.P."/>
            <person name="Boueva O.V."/>
            <person name="Ariskina E.V."/>
            <person name="Hahnke R.L."/>
            <person name="Bunk B."/>
            <person name="Sproer C."/>
            <person name="Schumann P."/>
            <person name="Evtushenko L.I."/>
            <person name="Kublanov I.V."/>
        </authorList>
    </citation>
    <scope>NUCLEOTIDE SEQUENCE</scope>
    <source>
        <strain evidence="1">DSM 106523</strain>
    </source>
</reference>
<dbReference type="Proteomes" id="UP000662857">
    <property type="component" value="Chromosome"/>
</dbReference>
<dbReference type="AlphaFoldDB" id="A0A895YHP8"/>
<protein>
    <submittedName>
        <fullName evidence="1">Uncharacterized protein</fullName>
    </submittedName>
</protein>
<accession>A0A895YHP8</accession>
<name>A0A895YHP8_9ACTN</name>
<dbReference type="KEGG" id="nhy:JQS43_16080"/>
<sequence>MKKDAALQAALHEGWTSACQLYEHLHAGGDLAVLPPGPVRLNPGEVAYADTVLGYARFYGMNVTYQQHSTLLLGSAGFVAAGLTANMIANSSARRRAEAQAAGQWRDHAHVRTILTNHRLLCDYGGQWLSFWHEGIVEFQGDLAQWLFVLRYEVGDPVLLHGPGAPWFAVAVAHLGYGRPGLQLPGLMVLANAVADAVAQRRRAIEGEVVAGTGGDGAPT</sequence>
<organism evidence="1 2">
    <name type="scientific">Natronosporangium hydrolyticum</name>
    <dbReference type="NCBI Taxonomy" id="2811111"/>
    <lineage>
        <taxon>Bacteria</taxon>
        <taxon>Bacillati</taxon>
        <taxon>Actinomycetota</taxon>
        <taxon>Actinomycetes</taxon>
        <taxon>Micromonosporales</taxon>
        <taxon>Micromonosporaceae</taxon>
        <taxon>Natronosporangium</taxon>
    </lineage>
</organism>
<dbReference type="EMBL" id="CP070499">
    <property type="protein sequence ID" value="QSB17367.1"/>
    <property type="molecule type" value="Genomic_DNA"/>
</dbReference>
<proteinExistence type="predicted"/>